<gene>
    <name evidence="8" type="ORF">F53441_3162</name>
</gene>
<dbReference type="InterPro" id="IPR005828">
    <property type="entry name" value="MFS_sugar_transport-like"/>
</dbReference>
<feature type="domain" description="Major facilitator superfamily (MFS) profile" evidence="7">
    <location>
        <begin position="35"/>
        <end position="473"/>
    </location>
</feature>
<proteinExistence type="inferred from homology"/>
<keyword evidence="9" id="KW-1185">Reference proteome</keyword>
<feature type="transmembrane region" description="Helical" evidence="6">
    <location>
        <begin position="318"/>
        <end position="339"/>
    </location>
</feature>
<dbReference type="SUPFAM" id="SSF103473">
    <property type="entry name" value="MFS general substrate transporter"/>
    <property type="match status" value="1"/>
</dbReference>
<feature type="transmembrane region" description="Helical" evidence="6">
    <location>
        <begin position="450"/>
        <end position="469"/>
    </location>
</feature>
<keyword evidence="3 6" id="KW-0812">Transmembrane</keyword>
<dbReference type="InterPro" id="IPR036259">
    <property type="entry name" value="MFS_trans_sf"/>
</dbReference>
<dbReference type="GO" id="GO:0005351">
    <property type="term" value="F:carbohydrate:proton symporter activity"/>
    <property type="evidence" value="ECO:0007669"/>
    <property type="project" value="TreeGrafter"/>
</dbReference>
<feature type="transmembrane region" description="Helical" evidence="6">
    <location>
        <begin position="421"/>
        <end position="438"/>
    </location>
</feature>
<dbReference type="AlphaFoldDB" id="A0A8H4KS64"/>
<dbReference type="PANTHER" id="PTHR48022:SF64">
    <property type="entry name" value="MAJOR FACILITATOR SUPERFAMILY (MFS) PROFILE DOMAIN-CONTAINING PROTEIN"/>
    <property type="match status" value="1"/>
</dbReference>
<dbReference type="EMBL" id="JAADJG010000129">
    <property type="protein sequence ID" value="KAF4454288.1"/>
    <property type="molecule type" value="Genomic_DNA"/>
</dbReference>
<dbReference type="PROSITE" id="PS50850">
    <property type="entry name" value="MFS"/>
    <property type="match status" value="1"/>
</dbReference>
<dbReference type="Pfam" id="PF00083">
    <property type="entry name" value="Sugar_tr"/>
    <property type="match status" value="1"/>
</dbReference>
<evidence type="ECO:0000313" key="8">
    <source>
        <dbReference type="EMBL" id="KAF4454288.1"/>
    </source>
</evidence>
<sequence length="518" mass="56536">MAVLSAPGNAVYNKYKNNTNEKWMKDAGLRKLNIGIGFMFASAAANGFDGSLMNGLLTIKQWHENIGDVSPSILGLIIAGISLGGLPAFIPASYVSDWMGRRFTIALGSSIMIAAAIIQTATSGPWAFLGTKIMLGVGLGFAQTSAPPLTTEIAHPRHRANVTNLFQAIWFWGAIVSAVVTIGTLHMSGSWSWRLPVLFQAFFPAVQLVGLLGIPESPRWLISKGRRDEALDILVKYHANGDVNDELVQFEFKEICAVIDQEREMEETTGFMLFFKTKGNRHRLLICVLVGFMIQWAGNGIVSYYLAPILSSVGVTDALSQAGINLGLQVWNAILAAMGAMAAERYGRRPLWLLSTSGMLASFIVVTALSAVFAEHGTKAAGYCVVAFLFIFFGFYDIAFTPLSIAYPVEILPYDLRSKGLSINLSVVFGAGFFNQYVNPIALDAIQWKFYFVYIATLAAMLPTIWFLFPETKGRTLEEIAVVFDGLDANPLHSESGHAAVFRKSVDTKSITAETEHI</sequence>
<evidence type="ECO:0000256" key="4">
    <source>
        <dbReference type="ARBA" id="ARBA00022989"/>
    </source>
</evidence>
<feature type="transmembrane region" description="Helical" evidence="6">
    <location>
        <begin position="380"/>
        <end position="400"/>
    </location>
</feature>
<evidence type="ECO:0000256" key="5">
    <source>
        <dbReference type="ARBA" id="ARBA00023136"/>
    </source>
</evidence>
<dbReference type="InterPro" id="IPR050360">
    <property type="entry name" value="MFS_Sugar_Transporters"/>
</dbReference>
<reference evidence="8" key="1">
    <citation type="submission" date="2020-01" db="EMBL/GenBank/DDBJ databases">
        <title>Identification and distribution of gene clusters putatively required for synthesis of sphingolipid metabolism inhibitors in phylogenetically diverse species of the filamentous fungus Fusarium.</title>
        <authorList>
            <person name="Kim H.-S."/>
            <person name="Busman M."/>
            <person name="Brown D.W."/>
            <person name="Divon H."/>
            <person name="Uhlig S."/>
            <person name="Proctor R.H."/>
        </authorList>
    </citation>
    <scope>NUCLEOTIDE SEQUENCE</scope>
    <source>
        <strain evidence="8">NRRL 53441</strain>
    </source>
</reference>
<comment type="caution">
    <text evidence="8">The sequence shown here is derived from an EMBL/GenBank/DDBJ whole genome shotgun (WGS) entry which is preliminary data.</text>
</comment>
<dbReference type="InterPro" id="IPR020846">
    <property type="entry name" value="MFS_dom"/>
</dbReference>
<feature type="transmembrane region" description="Helical" evidence="6">
    <location>
        <begin position="284"/>
        <end position="306"/>
    </location>
</feature>
<dbReference type="Proteomes" id="UP000605986">
    <property type="component" value="Unassembled WGS sequence"/>
</dbReference>
<feature type="transmembrane region" description="Helical" evidence="6">
    <location>
        <begin position="103"/>
        <end position="120"/>
    </location>
</feature>
<comment type="similarity">
    <text evidence="2">Belongs to the major facilitator superfamily. Sugar transporter (TC 2.A.1.1) family.</text>
</comment>
<accession>A0A8H4KS64</accession>
<evidence type="ECO:0000259" key="7">
    <source>
        <dbReference type="PROSITE" id="PS50850"/>
    </source>
</evidence>
<evidence type="ECO:0000256" key="1">
    <source>
        <dbReference type="ARBA" id="ARBA00004141"/>
    </source>
</evidence>
<dbReference type="OrthoDB" id="6133115at2759"/>
<evidence type="ECO:0000256" key="2">
    <source>
        <dbReference type="ARBA" id="ARBA00010992"/>
    </source>
</evidence>
<feature type="transmembrane region" description="Helical" evidence="6">
    <location>
        <begin position="351"/>
        <end position="374"/>
    </location>
</feature>
<evidence type="ECO:0000256" key="6">
    <source>
        <dbReference type="SAM" id="Phobius"/>
    </source>
</evidence>
<dbReference type="PANTHER" id="PTHR48022">
    <property type="entry name" value="PLASTIDIC GLUCOSE TRANSPORTER 4"/>
    <property type="match status" value="1"/>
</dbReference>
<dbReference type="InterPro" id="IPR005829">
    <property type="entry name" value="Sugar_transporter_CS"/>
</dbReference>
<dbReference type="Gene3D" id="1.20.1250.20">
    <property type="entry name" value="MFS general substrate transporter like domains"/>
    <property type="match status" value="1"/>
</dbReference>
<feature type="transmembrane region" description="Helical" evidence="6">
    <location>
        <begin position="165"/>
        <end position="187"/>
    </location>
</feature>
<organism evidence="8 9">
    <name type="scientific">Fusarium austroafricanum</name>
    <dbReference type="NCBI Taxonomy" id="2364996"/>
    <lineage>
        <taxon>Eukaryota</taxon>
        <taxon>Fungi</taxon>
        <taxon>Dikarya</taxon>
        <taxon>Ascomycota</taxon>
        <taxon>Pezizomycotina</taxon>
        <taxon>Sordariomycetes</taxon>
        <taxon>Hypocreomycetidae</taxon>
        <taxon>Hypocreales</taxon>
        <taxon>Nectriaceae</taxon>
        <taxon>Fusarium</taxon>
        <taxon>Fusarium concolor species complex</taxon>
    </lineage>
</organism>
<evidence type="ECO:0000313" key="9">
    <source>
        <dbReference type="Proteomes" id="UP000605986"/>
    </source>
</evidence>
<keyword evidence="5 6" id="KW-0472">Membrane</keyword>
<dbReference type="FunFam" id="1.20.1250.20:FF:000117">
    <property type="entry name" value="MFS hexose transporter"/>
    <property type="match status" value="1"/>
</dbReference>
<dbReference type="GO" id="GO:0016020">
    <property type="term" value="C:membrane"/>
    <property type="evidence" value="ECO:0007669"/>
    <property type="project" value="UniProtKB-SubCell"/>
</dbReference>
<feature type="transmembrane region" description="Helical" evidence="6">
    <location>
        <begin position="73"/>
        <end position="96"/>
    </location>
</feature>
<dbReference type="PROSITE" id="PS00217">
    <property type="entry name" value="SUGAR_TRANSPORT_2"/>
    <property type="match status" value="1"/>
</dbReference>
<feature type="transmembrane region" description="Helical" evidence="6">
    <location>
        <begin position="32"/>
        <end position="53"/>
    </location>
</feature>
<keyword evidence="4 6" id="KW-1133">Transmembrane helix</keyword>
<name>A0A8H4KS64_9HYPO</name>
<protein>
    <recommendedName>
        <fullName evidence="7">Major facilitator superfamily (MFS) profile domain-containing protein</fullName>
    </recommendedName>
</protein>
<comment type="subcellular location">
    <subcellularLocation>
        <location evidence="1">Membrane</location>
        <topology evidence="1">Multi-pass membrane protein</topology>
    </subcellularLocation>
</comment>
<dbReference type="PROSITE" id="PS00216">
    <property type="entry name" value="SUGAR_TRANSPORT_1"/>
    <property type="match status" value="2"/>
</dbReference>
<evidence type="ECO:0000256" key="3">
    <source>
        <dbReference type="ARBA" id="ARBA00022692"/>
    </source>
</evidence>